<sequence length="343" mass="38880">MENPSSSNIEEVQQECYDEWMSLQAKRMTDLKRALANGEKNDGALRELIQSVIEDFKDYARKRSEHSRRYSSNYFAPTWNTCLENALLWMGGCRPSSFIRLVYAMCGSQTELRLTNFFRDNIGGLSMALGETPGRVDGAGESMSDLTAEQLFKINELHMKTVQEENMLTKQSATLQEDTADMPIAVAAFHKERIGEADVEVERALDKYEDEIARMLAEADKLRLTTLTKIVEILTAVQAADFLLAGKKLHLSMHEWGRQRERRLLEACGDDSGGEFSGGEMASNTISSCGIEKIRKECYYEWMSLQPNKHIVDLIEAIMFQRSNADDHHTRKLVGKTINDLVT</sequence>
<proteinExistence type="predicted"/>
<dbReference type="InterPro" id="IPR025422">
    <property type="entry name" value="TGA_domain"/>
</dbReference>
<evidence type="ECO:0000313" key="4">
    <source>
        <dbReference type="Proteomes" id="UP000823674"/>
    </source>
</evidence>
<evidence type="ECO:0000313" key="3">
    <source>
        <dbReference type="EMBL" id="KAG5413402.1"/>
    </source>
</evidence>
<reference evidence="3 4" key="1">
    <citation type="submission" date="2021-03" db="EMBL/GenBank/DDBJ databases">
        <authorList>
            <person name="King G.J."/>
            <person name="Bancroft I."/>
            <person name="Baten A."/>
            <person name="Bloomfield J."/>
            <person name="Borpatragohain P."/>
            <person name="He Z."/>
            <person name="Irish N."/>
            <person name="Irwin J."/>
            <person name="Liu K."/>
            <person name="Mauleon R.P."/>
            <person name="Moore J."/>
            <person name="Morris R."/>
            <person name="Ostergaard L."/>
            <person name="Wang B."/>
            <person name="Wells R."/>
        </authorList>
    </citation>
    <scope>NUCLEOTIDE SEQUENCE [LARGE SCALE GENOMIC DNA]</scope>
    <source>
        <strain evidence="3">R-o-18</strain>
        <tissue evidence="3">Leaf</tissue>
    </source>
</reference>
<feature type="coiled-coil region" evidence="1">
    <location>
        <begin position="198"/>
        <end position="225"/>
    </location>
</feature>
<dbReference type="Proteomes" id="UP000823674">
    <property type="component" value="Chromosome A01"/>
</dbReference>
<protein>
    <recommendedName>
        <fullName evidence="2">DOG1 domain-containing protein</fullName>
    </recommendedName>
</protein>
<evidence type="ECO:0000256" key="1">
    <source>
        <dbReference type="SAM" id="Coils"/>
    </source>
</evidence>
<keyword evidence="4" id="KW-1185">Reference proteome</keyword>
<name>A0ABQ7NRB5_BRACM</name>
<comment type="caution">
    <text evidence="3">The sequence shown here is derived from an EMBL/GenBank/DDBJ whole genome shotgun (WGS) entry which is preliminary data.</text>
</comment>
<gene>
    <name evidence="3" type="primary">A01p011340.1_BraROA</name>
    <name evidence="3" type="ORF">IGI04_000969</name>
</gene>
<dbReference type="EMBL" id="JADBGQ010000001">
    <property type="protein sequence ID" value="KAG5413402.1"/>
    <property type="molecule type" value="Genomic_DNA"/>
</dbReference>
<dbReference type="Pfam" id="PF14144">
    <property type="entry name" value="DOG1"/>
    <property type="match status" value="1"/>
</dbReference>
<keyword evidence="1" id="KW-0175">Coiled coil</keyword>
<feature type="domain" description="DOG1" evidence="2">
    <location>
        <begin position="10"/>
        <end position="263"/>
    </location>
</feature>
<evidence type="ECO:0000259" key="2">
    <source>
        <dbReference type="PROSITE" id="PS51806"/>
    </source>
</evidence>
<dbReference type="PANTHER" id="PTHR46354:SF7">
    <property type="entry name" value="PROTEIN DOG1-LIKE 1"/>
    <property type="match status" value="1"/>
</dbReference>
<organism evidence="3 4">
    <name type="scientific">Brassica rapa subsp. trilocularis</name>
    <dbReference type="NCBI Taxonomy" id="1813537"/>
    <lineage>
        <taxon>Eukaryota</taxon>
        <taxon>Viridiplantae</taxon>
        <taxon>Streptophyta</taxon>
        <taxon>Embryophyta</taxon>
        <taxon>Tracheophyta</taxon>
        <taxon>Spermatophyta</taxon>
        <taxon>Magnoliopsida</taxon>
        <taxon>eudicotyledons</taxon>
        <taxon>Gunneridae</taxon>
        <taxon>Pentapetalae</taxon>
        <taxon>rosids</taxon>
        <taxon>malvids</taxon>
        <taxon>Brassicales</taxon>
        <taxon>Brassicaceae</taxon>
        <taxon>Brassiceae</taxon>
        <taxon>Brassica</taxon>
    </lineage>
</organism>
<dbReference type="PANTHER" id="PTHR46354">
    <property type="entry name" value="DOG1 DOMAIN-CONTAINING PROTEIN"/>
    <property type="match status" value="1"/>
</dbReference>
<dbReference type="InterPro" id="IPR051886">
    <property type="entry name" value="Seed_Dev/Stress_Resp_Reg"/>
</dbReference>
<accession>A0ABQ7NRB5</accession>
<dbReference type="PROSITE" id="PS51806">
    <property type="entry name" value="DOG1"/>
    <property type="match status" value="1"/>
</dbReference>